<reference evidence="2 3" key="1">
    <citation type="journal article" date="2011" name="Science">
        <title>Comparative functional genomics of the fission yeasts.</title>
        <authorList>
            <person name="Rhind N."/>
            <person name="Chen Z."/>
            <person name="Yassour M."/>
            <person name="Thompson D.A."/>
            <person name="Haas B.J."/>
            <person name="Habib N."/>
            <person name="Wapinski I."/>
            <person name="Roy S."/>
            <person name="Lin M.F."/>
            <person name="Heiman D.I."/>
            <person name="Young S.K."/>
            <person name="Furuya K."/>
            <person name="Guo Y."/>
            <person name="Pidoux A."/>
            <person name="Chen H.M."/>
            <person name="Robbertse B."/>
            <person name="Goldberg J.M."/>
            <person name="Aoki K."/>
            <person name="Bayne E.H."/>
            <person name="Berlin A.M."/>
            <person name="Desjardins C.A."/>
            <person name="Dobbs E."/>
            <person name="Dukaj L."/>
            <person name="Fan L."/>
            <person name="FitzGerald M.G."/>
            <person name="French C."/>
            <person name="Gujja S."/>
            <person name="Hansen K."/>
            <person name="Keifenheim D."/>
            <person name="Levin J.Z."/>
            <person name="Mosher R.A."/>
            <person name="Mueller C.A."/>
            <person name="Pfiffner J."/>
            <person name="Priest M."/>
            <person name="Russ C."/>
            <person name="Smialowska A."/>
            <person name="Swoboda P."/>
            <person name="Sykes S.M."/>
            <person name="Vaughn M."/>
            <person name="Vengrova S."/>
            <person name="Yoder R."/>
            <person name="Zeng Q."/>
            <person name="Allshire R."/>
            <person name="Baulcombe D."/>
            <person name="Birren B.W."/>
            <person name="Brown W."/>
            <person name="Ekwall K."/>
            <person name="Kellis M."/>
            <person name="Leatherwood J."/>
            <person name="Levin H."/>
            <person name="Margalit H."/>
            <person name="Martienssen R."/>
            <person name="Nieduszynski C.A."/>
            <person name="Spatafora J.W."/>
            <person name="Friedman N."/>
            <person name="Dalgaard J.Z."/>
            <person name="Baumann P."/>
            <person name="Niki H."/>
            <person name="Regev A."/>
            <person name="Nusbaum C."/>
        </authorList>
    </citation>
    <scope>NUCLEOTIDE SEQUENCE [LARGE SCALE GENOMIC DNA]</scope>
    <source>
        <strain evidence="3">yFS286</strain>
    </source>
</reference>
<evidence type="ECO:0000256" key="1">
    <source>
        <dbReference type="SAM" id="MobiDB-lite"/>
    </source>
</evidence>
<dbReference type="HOGENOM" id="CLU_1195472_0_0_1"/>
<evidence type="ECO:0000313" key="3">
    <source>
        <dbReference type="Proteomes" id="UP000016088"/>
    </source>
</evidence>
<dbReference type="Proteomes" id="UP000016088">
    <property type="component" value="Unassembled WGS sequence"/>
</dbReference>
<dbReference type="OMA" id="RWCPVLK"/>
<dbReference type="RefSeq" id="XP_013016401.1">
    <property type="nucleotide sequence ID" value="XM_013160947.1"/>
</dbReference>
<feature type="compositionally biased region" description="Polar residues" evidence="1">
    <location>
        <begin position="59"/>
        <end position="83"/>
    </location>
</feature>
<feature type="region of interest" description="Disordered" evidence="1">
    <location>
        <begin position="28"/>
        <end position="98"/>
    </location>
</feature>
<sequence length="232" mass="25564">MTSHQTGKITSHWNDPASHIFLESKINASQNPSRSLKKTASSRRLVYEEASKSLEDSHTSPIPQRQPSLNVPPTIPSKVSSPTALAPPKPSAHLNAEGRLPLNGRHTEVAKENQETDQYAGLKSAESNMPKRTEVSTLKRSIQSMLESKSSLDPAVHNMLKSRVEKSLLEPGFLDTFDDEWLEKLSEVSHLTFQGKNADAKGILVDMMCSGVVPNCIRWCPVLKTIVENVSS</sequence>
<feature type="region of interest" description="Disordered" evidence="1">
    <location>
        <begin position="111"/>
        <end position="134"/>
    </location>
</feature>
<dbReference type="AlphaFoldDB" id="S9RA15"/>
<organism evidence="2 3">
    <name type="scientific">Schizosaccharomyces octosporus (strain yFS286)</name>
    <name type="common">Fission yeast</name>
    <name type="synonym">Octosporomyces octosporus</name>
    <dbReference type="NCBI Taxonomy" id="483514"/>
    <lineage>
        <taxon>Eukaryota</taxon>
        <taxon>Fungi</taxon>
        <taxon>Dikarya</taxon>
        <taxon>Ascomycota</taxon>
        <taxon>Taphrinomycotina</taxon>
        <taxon>Schizosaccharomycetes</taxon>
        <taxon>Schizosaccharomycetales</taxon>
        <taxon>Schizosaccharomycetaceae</taxon>
        <taxon>Schizosaccharomyces</taxon>
    </lineage>
</organism>
<dbReference type="GeneID" id="25031431"/>
<name>S9RA15_SCHOY</name>
<accession>S9RA15</accession>
<dbReference type="VEuPathDB" id="FungiDB:SOCG_02454"/>
<dbReference type="EMBL" id="KE503206">
    <property type="protein sequence ID" value="EPX74975.1"/>
    <property type="molecule type" value="Genomic_DNA"/>
</dbReference>
<proteinExistence type="predicted"/>
<gene>
    <name evidence="2" type="ORF">SOCG_02454</name>
</gene>
<keyword evidence="3" id="KW-1185">Reference proteome</keyword>
<evidence type="ECO:0000313" key="2">
    <source>
        <dbReference type="EMBL" id="EPX74975.1"/>
    </source>
</evidence>
<protein>
    <submittedName>
        <fullName evidence="2">Uncharacterized protein</fullName>
    </submittedName>
</protein>
<feature type="compositionally biased region" description="Basic and acidic residues" evidence="1">
    <location>
        <begin position="45"/>
        <end position="58"/>
    </location>
</feature>
<dbReference type="OrthoDB" id="5358619at2759"/>